<reference evidence="1 2" key="1">
    <citation type="submission" date="2017-06" db="EMBL/GenBank/DDBJ databases">
        <title>Comparative genomic analysis of Ambrosia Fusariam Clade fungi.</title>
        <authorList>
            <person name="Stajich J.E."/>
            <person name="Carrillo J."/>
            <person name="Kijimoto T."/>
            <person name="Eskalen A."/>
            <person name="O'Donnell K."/>
            <person name="Kasson M."/>
        </authorList>
    </citation>
    <scope>NUCLEOTIDE SEQUENCE [LARGE SCALE GENOMIC DNA]</scope>
    <source>
        <strain evidence="1 2">NRRL62606</strain>
    </source>
</reference>
<dbReference type="Proteomes" id="UP000287972">
    <property type="component" value="Unassembled WGS sequence"/>
</dbReference>
<accession>A0A428RJ24</accession>
<name>A0A428RJ24_9HYPO</name>
<dbReference type="EMBL" id="NKCL01000244">
    <property type="protein sequence ID" value="RSL77534.1"/>
    <property type="molecule type" value="Genomic_DNA"/>
</dbReference>
<keyword evidence="2" id="KW-1185">Reference proteome</keyword>
<protein>
    <submittedName>
        <fullName evidence="1">Uncharacterized protein</fullName>
    </submittedName>
</protein>
<evidence type="ECO:0000313" key="1">
    <source>
        <dbReference type="EMBL" id="RSL77534.1"/>
    </source>
</evidence>
<dbReference type="AlphaFoldDB" id="A0A428RJ24"/>
<organism evidence="1 2">
    <name type="scientific">Fusarium floridanum</name>
    <dbReference type="NCBI Taxonomy" id="1325733"/>
    <lineage>
        <taxon>Eukaryota</taxon>
        <taxon>Fungi</taxon>
        <taxon>Dikarya</taxon>
        <taxon>Ascomycota</taxon>
        <taxon>Pezizomycotina</taxon>
        <taxon>Sordariomycetes</taxon>
        <taxon>Hypocreomycetidae</taxon>
        <taxon>Hypocreales</taxon>
        <taxon>Nectriaceae</taxon>
        <taxon>Fusarium</taxon>
        <taxon>Fusarium solani species complex</taxon>
    </lineage>
</organism>
<comment type="caution">
    <text evidence="1">The sequence shown here is derived from an EMBL/GenBank/DDBJ whole genome shotgun (WGS) entry which is preliminary data.</text>
</comment>
<evidence type="ECO:0000313" key="2">
    <source>
        <dbReference type="Proteomes" id="UP000287972"/>
    </source>
</evidence>
<gene>
    <name evidence="1" type="ORF">CEP51_009007</name>
</gene>
<proteinExistence type="predicted"/>
<sequence length="104" mass="11601">MARIRMLARFARAVAVRAVLRPLARPVAAMITLSPLVLTIDMKEITVEQVILFPCPLRMEDTFRIDGGTNRPGHLSNKLSERLVMSGIALFTPGQYQPSRPSQK</sequence>